<reference evidence="1 2" key="1">
    <citation type="journal article" date="2018" name="Nat. Ecol. Evol.">
        <title>Shark genomes provide insights into elasmobranch evolution and the origin of vertebrates.</title>
        <authorList>
            <person name="Hara Y"/>
            <person name="Yamaguchi K"/>
            <person name="Onimaru K"/>
            <person name="Kadota M"/>
            <person name="Koyanagi M"/>
            <person name="Keeley SD"/>
            <person name="Tatsumi K"/>
            <person name="Tanaka K"/>
            <person name="Motone F"/>
            <person name="Kageyama Y"/>
            <person name="Nozu R"/>
            <person name="Adachi N"/>
            <person name="Nishimura O"/>
            <person name="Nakagawa R"/>
            <person name="Tanegashima C"/>
            <person name="Kiyatake I"/>
            <person name="Matsumoto R"/>
            <person name="Murakumo K"/>
            <person name="Nishida K"/>
            <person name="Terakita A"/>
            <person name="Kuratani S"/>
            <person name="Sato K"/>
            <person name="Hyodo S Kuraku.S."/>
        </authorList>
    </citation>
    <scope>NUCLEOTIDE SEQUENCE [LARGE SCALE GENOMIC DNA]</scope>
</reference>
<sequence>MCGPDSDGERRLWGEGARLSATVVWEEEEEPIEAAAKRTRGSARGDADLGVNVRQEELELTLDQGL</sequence>
<proteinExistence type="predicted"/>
<organism evidence="1 2">
    <name type="scientific">Chiloscyllium punctatum</name>
    <name type="common">Brownbanded bambooshark</name>
    <name type="synonym">Hemiscyllium punctatum</name>
    <dbReference type="NCBI Taxonomy" id="137246"/>
    <lineage>
        <taxon>Eukaryota</taxon>
        <taxon>Metazoa</taxon>
        <taxon>Chordata</taxon>
        <taxon>Craniata</taxon>
        <taxon>Vertebrata</taxon>
        <taxon>Chondrichthyes</taxon>
        <taxon>Elasmobranchii</taxon>
        <taxon>Galeomorphii</taxon>
        <taxon>Galeoidea</taxon>
        <taxon>Orectolobiformes</taxon>
        <taxon>Hemiscylliidae</taxon>
        <taxon>Chiloscyllium</taxon>
    </lineage>
</organism>
<evidence type="ECO:0000313" key="2">
    <source>
        <dbReference type="Proteomes" id="UP000287033"/>
    </source>
</evidence>
<dbReference type="AlphaFoldDB" id="A0A401S9Z1"/>
<accession>A0A401S9Z1</accession>
<dbReference type="Proteomes" id="UP000287033">
    <property type="component" value="Unassembled WGS sequence"/>
</dbReference>
<keyword evidence="2" id="KW-1185">Reference proteome</keyword>
<comment type="caution">
    <text evidence="1">The sequence shown here is derived from an EMBL/GenBank/DDBJ whole genome shotgun (WGS) entry which is preliminary data.</text>
</comment>
<name>A0A401S9Z1_CHIPU</name>
<protein>
    <submittedName>
        <fullName evidence="1">Uncharacterized protein</fullName>
    </submittedName>
</protein>
<evidence type="ECO:0000313" key="1">
    <source>
        <dbReference type="EMBL" id="GCC27170.1"/>
    </source>
</evidence>
<gene>
    <name evidence="1" type="ORF">chiPu_0005592</name>
</gene>
<dbReference type="EMBL" id="BEZZ01000153">
    <property type="protein sequence ID" value="GCC27170.1"/>
    <property type="molecule type" value="Genomic_DNA"/>
</dbReference>